<dbReference type="RefSeq" id="WP_131476135.1">
    <property type="nucleotide sequence ID" value="NZ_SJPE01000008.1"/>
</dbReference>
<evidence type="ECO:0000313" key="1">
    <source>
        <dbReference type="EMBL" id="TBX68776.1"/>
    </source>
</evidence>
<accession>A0A4Q9Z4E4</accession>
<proteinExistence type="predicted"/>
<gene>
    <name evidence="1" type="ORF">EZL74_08265</name>
</gene>
<dbReference type="Gene3D" id="3.40.50.150">
    <property type="entry name" value="Vaccinia Virus protein VP39"/>
    <property type="match status" value="1"/>
</dbReference>
<sequence length="214" mass="25261">MDYNNKPSHYYSKVRYEMLKYLPKDAKKILEVGCGNGCFIEEIKKTHQGEFWGIEMMPDEAEAAKSILDKVFTGMCEDFIDDLPDNYFDAIYFNDVLEHMFDPGSFLAKLKNKLTDKGVVISSIPNMRYHNELFKLLIGKDWKYCDHGIMDFTHLKFYTQKSIRRMYEEAGYHVQVNEGINRTKSIKPYLYNIPFFFTQMDIFYLQYATVASKK</sequence>
<protein>
    <submittedName>
        <fullName evidence="1">Class I SAM-dependent methyltransferase</fullName>
    </submittedName>
</protein>
<keyword evidence="2" id="KW-1185">Reference proteome</keyword>
<dbReference type="OrthoDB" id="8773442at2"/>
<organism evidence="1 2">
    <name type="scientific">Flavobacterium silvisoli</name>
    <dbReference type="NCBI Taxonomy" id="2529433"/>
    <lineage>
        <taxon>Bacteria</taxon>
        <taxon>Pseudomonadati</taxon>
        <taxon>Bacteroidota</taxon>
        <taxon>Flavobacteriia</taxon>
        <taxon>Flavobacteriales</taxon>
        <taxon>Flavobacteriaceae</taxon>
        <taxon>Flavobacterium</taxon>
    </lineage>
</organism>
<comment type="caution">
    <text evidence="1">The sequence shown here is derived from an EMBL/GenBank/DDBJ whole genome shotgun (WGS) entry which is preliminary data.</text>
</comment>
<dbReference type="SUPFAM" id="SSF53335">
    <property type="entry name" value="S-adenosyl-L-methionine-dependent methyltransferases"/>
    <property type="match status" value="1"/>
</dbReference>
<dbReference type="PANTHER" id="PTHR43861">
    <property type="entry name" value="TRANS-ACONITATE 2-METHYLTRANSFERASE-RELATED"/>
    <property type="match status" value="1"/>
</dbReference>
<name>A0A4Q9Z4E4_9FLAO</name>
<dbReference type="InterPro" id="IPR029063">
    <property type="entry name" value="SAM-dependent_MTases_sf"/>
</dbReference>
<keyword evidence="1" id="KW-0808">Transferase</keyword>
<keyword evidence="1" id="KW-0489">Methyltransferase</keyword>
<dbReference type="EMBL" id="SJPE01000008">
    <property type="protein sequence ID" value="TBX68776.1"/>
    <property type="molecule type" value="Genomic_DNA"/>
</dbReference>
<reference evidence="1 2" key="1">
    <citation type="submission" date="2019-02" db="EMBL/GenBank/DDBJ databases">
        <title>Flavobacterium sp. RD-2-33 isolated from forest soil.</title>
        <authorList>
            <person name="Chaudhary D.K."/>
        </authorList>
    </citation>
    <scope>NUCLEOTIDE SEQUENCE [LARGE SCALE GENOMIC DNA]</scope>
    <source>
        <strain evidence="1 2">RD-2-33</strain>
    </source>
</reference>
<dbReference type="PANTHER" id="PTHR43861:SF6">
    <property type="entry name" value="METHYLTRANSFERASE TYPE 11"/>
    <property type="match status" value="1"/>
</dbReference>
<dbReference type="GO" id="GO:0008168">
    <property type="term" value="F:methyltransferase activity"/>
    <property type="evidence" value="ECO:0007669"/>
    <property type="project" value="UniProtKB-KW"/>
</dbReference>
<dbReference type="GO" id="GO:0032259">
    <property type="term" value="P:methylation"/>
    <property type="evidence" value="ECO:0007669"/>
    <property type="project" value="UniProtKB-KW"/>
</dbReference>
<dbReference type="Pfam" id="PF13489">
    <property type="entry name" value="Methyltransf_23"/>
    <property type="match status" value="1"/>
</dbReference>
<dbReference type="AlphaFoldDB" id="A0A4Q9Z4E4"/>
<evidence type="ECO:0000313" key="2">
    <source>
        <dbReference type="Proteomes" id="UP000293300"/>
    </source>
</evidence>
<dbReference type="Proteomes" id="UP000293300">
    <property type="component" value="Unassembled WGS sequence"/>
</dbReference>
<dbReference type="CDD" id="cd02440">
    <property type="entry name" value="AdoMet_MTases"/>
    <property type="match status" value="1"/>
</dbReference>